<dbReference type="PANTHER" id="PTHR33459">
    <property type="entry name" value="DD-GDCA PROTEIN"/>
    <property type="match status" value="1"/>
</dbReference>
<dbReference type="InParanoid" id="A0A151ZA40"/>
<evidence type="ECO:0000256" key="1">
    <source>
        <dbReference type="SAM" id="MobiDB-lite"/>
    </source>
</evidence>
<gene>
    <name evidence="3" type="ORF">DLAC_07684</name>
</gene>
<keyword evidence="4" id="KW-1185">Reference proteome</keyword>
<protein>
    <submittedName>
        <fullName evidence="3">Uncharacterized protein</fullName>
    </submittedName>
</protein>
<dbReference type="Proteomes" id="UP000076078">
    <property type="component" value="Unassembled WGS sequence"/>
</dbReference>
<proteinExistence type="predicted"/>
<evidence type="ECO:0000256" key="2">
    <source>
        <dbReference type="SAM" id="Phobius"/>
    </source>
</evidence>
<dbReference type="PANTHER" id="PTHR33459:SF2">
    <property type="entry name" value="DICKKOPF N-TERMINAL CYSTEINE-RICH DOMAIN-CONTAINING PROTEIN"/>
    <property type="match status" value="1"/>
</dbReference>
<sequence length="506" mass="57471">KSQKIFVPILVEASNEYRSCANINGKCDINTDDIVLECIYDSACKDGICIDRNTQVAGKDCQENNECQQGLVCNQLDEICQNNNFVQHGYNCNTTEQCIEGLFCQLSTCLGKDFSDSCSQNYQCPPRSYCNRHGECETYTIRYAECTYSEECGISGMCWGQTCSNKYAIPESKFCGGFSDKYKRVACNPGSNNVTCTWNENIGDHQCLSYSKTNGTCGPDSDITCQQYIEYCDFDSKSCKPIYKFTAECKNAESAKDFCLEDNNCVPFSDYPTFYYNETCAMLYCDEEICNHFSQCYQDDYPCAPIPQYCVRYQILPHLSAILDDSYFIHDSTKWPKYATIIVVVAGAAITAIIIISLIIRYKKLKNKFKNNNNNNIKIFKSNNNNIEMTTPSYSTKESPINYESHLYSKNNNIININNNNNLEKDRNSNSSSSSSSSFDQEPSNNTTTQNITTTTNLYNNFNNNNDVENITVTPYVPHAQPVTHYQAQEPSVPPYVENKYENFYI</sequence>
<name>A0A151ZA40_TIELA</name>
<feature type="transmembrane region" description="Helical" evidence="2">
    <location>
        <begin position="338"/>
        <end position="360"/>
    </location>
</feature>
<keyword evidence="2" id="KW-1133">Transmembrane helix</keyword>
<feature type="non-terminal residue" evidence="3">
    <location>
        <position position="1"/>
    </location>
</feature>
<comment type="caution">
    <text evidence="3">The sequence shown here is derived from an EMBL/GenBank/DDBJ whole genome shotgun (WGS) entry which is preliminary data.</text>
</comment>
<feature type="region of interest" description="Disordered" evidence="1">
    <location>
        <begin position="419"/>
        <end position="452"/>
    </location>
</feature>
<organism evidence="3 4">
    <name type="scientific">Tieghemostelium lacteum</name>
    <name type="common">Slime mold</name>
    <name type="synonym">Dictyostelium lacteum</name>
    <dbReference type="NCBI Taxonomy" id="361077"/>
    <lineage>
        <taxon>Eukaryota</taxon>
        <taxon>Amoebozoa</taxon>
        <taxon>Evosea</taxon>
        <taxon>Eumycetozoa</taxon>
        <taxon>Dictyostelia</taxon>
        <taxon>Dictyosteliales</taxon>
        <taxon>Raperosteliaceae</taxon>
        <taxon>Tieghemostelium</taxon>
    </lineage>
</organism>
<keyword evidence="2" id="KW-0472">Membrane</keyword>
<keyword evidence="2" id="KW-0812">Transmembrane</keyword>
<dbReference type="InterPro" id="IPR052326">
    <property type="entry name" value="Diff-Dev_Assoc_Protein"/>
</dbReference>
<accession>A0A151ZA40</accession>
<reference evidence="3 4" key="1">
    <citation type="submission" date="2015-12" db="EMBL/GenBank/DDBJ databases">
        <title>Dictyostelia acquired genes for synthesis and detection of signals that induce cell-type specialization by lateral gene transfer from prokaryotes.</title>
        <authorList>
            <person name="Gloeckner G."/>
            <person name="Schaap P."/>
        </authorList>
    </citation>
    <scope>NUCLEOTIDE SEQUENCE [LARGE SCALE GENOMIC DNA]</scope>
    <source>
        <strain evidence="3 4">TK</strain>
    </source>
</reference>
<dbReference type="AlphaFoldDB" id="A0A151ZA40"/>
<dbReference type="EMBL" id="LODT01000035">
    <property type="protein sequence ID" value="KYQ90815.1"/>
    <property type="molecule type" value="Genomic_DNA"/>
</dbReference>
<feature type="compositionally biased region" description="Low complexity" evidence="1">
    <location>
        <begin position="429"/>
        <end position="438"/>
    </location>
</feature>
<evidence type="ECO:0000313" key="4">
    <source>
        <dbReference type="Proteomes" id="UP000076078"/>
    </source>
</evidence>
<evidence type="ECO:0000313" key="3">
    <source>
        <dbReference type="EMBL" id="KYQ90815.1"/>
    </source>
</evidence>